<dbReference type="RefSeq" id="XP_067716710.1">
    <property type="nucleotide sequence ID" value="XM_067860609.1"/>
</dbReference>
<feature type="region of interest" description="Disordered" evidence="1">
    <location>
        <begin position="119"/>
        <end position="140"/>
    </location>
</feature>
<gene>
    <name evidence="2" type="ORF">BcabD6B2_40760</name>
</gene>
<feature type="region of interest" description="Disordered" evidence="1">
    <location>
        <begin position="33"/>
        <end position="52"/>
    </location>
</feature>
<dbReference type="Proteomes" id="UP001497744">
    <property type="component" value="Unassembled WGS sequence"/>
</dbReference>
<evidence type="ECO:0000313" key="3">
    <source>
        <dbReference type="Proteomes" id="UP001497744"/>
    </source>
</evidence>
<feature type="compositionally biased region" description="Basic and acidic residues" evidence="1">
    <location>
        <begin position="126"/>
        <end position="140"/>
    </location>
</feature>
<protein>
    <submittedName>
        <fullName evidence="2">LPXTG cell wall anchor domain-containing protein</fullName>
    </submittedName>
</protein>
<sequence>MEEFEPVCCRAGEAESDSDCCSCDTCSCDSDCSCGSGSESDLSSCSCSPRRDAERDERYLNELDQIKTFIADIAELLRQAKEVPAAKPSAVQEDRVPEREVVVLPREETIQQPEVVVLPQEEPEPEREVQETAQGDEKQELEVETPLEANVEANVEAPVESSEVALEREIAHFEQIINDSETALKHGCALWADGPPAATGYGHTSVPTESPCPDGESTTMANPAYYCYTNDSTVVGGCSQAPSPYAAGGYPTWRSGFDAYAEEQWEDDDYEAEEDADLERLHARMVALDLRSYMRLVETVLDERVRMEVDSY</sequence>
<dbReference type="EMBL" id="BPLF01000003">
    <property type="protein sequence ID" value="GIX64641.1"/>
    <property type="molecule type" value="Genomic_DNA"/>
</dbReference>
<dbReference type="GeneID" id="94196122"/>
<accession>A0AAV4LXU0</accession>
<comment type="caution">
    <text evidence="2">The sequence shown here is derived from an EMBL/GenBank/DDBJ whole genome shotgun (WGS) entry which is preliminary data.</text>
</comment>
<evidence type="ECO:0000256" key="1">
    <source>
        <dbReference type="SAM" id="MobiDB-lite"/>
    </source>
</evidence>
<evidence type="ECO:0000313" key="2">
    <source>
        <dbReference type="EMBL" id="GIX64641.1"/>
    </source>
</evidence>
<dbReference type="AlphaFoldDB" id="A0AAV4LXU0"/>
<name>A0AAV4LXU0_BABCB</name>
<organism evidence="2 3">
    <name type="scientific">Babesia caballi</name>
    <dbReference type="NCBI Taxonomy" id="5871"/>
    <lineage>
        <taxon>Eukaryota</taxon>
        <taxon>Sar</taxon>
        <taxon>Alveolata</taxon>
        <taxon>Apicomplexa</taxon>
        <taxon>Aconoidasida</taxon>
        <taxon>Piroplasmida</taxon>
        <taxon>Babesiidae</taxon>
        <taxon>Babesia</taxon>
    </lineage>
</organism>
<reference evidence="2 3" key="1">
    <citation type="submission" date="2021-06" db="EMBL/GenBank/DDBJ databases">
        <title>Genome sequence of Babesia caballi.</title>
        <authorList>
            <person name="Yamagishi J."/>
            <person name="Kidaka T."/>
            <person name="Ochi A."/>
        </authorList>
    </citation>
    <scope>NUCLEOTIDE SEQUENCE [LARGE SCALE GENOMIC DNA]</scope>
    <source>
        <strain evidence="2">USDA-D6B2</strain>
    </source>
</reference>
<keyword evidence="3" id="KW-1185">Reference proteome</keyword>
<feature type="compositionally biased region" description="Low complexity" evidence="1">
    <location>
        <begin position="33"/>
        <end position="48"/>
    </location>
</feature>
<proteinExistence type="predicted"/>